<keyword evidence="9" id="KW-0963">Cytoplasm</keyword>
<evidence type="ECO:0000256" key="4">
    <source>
        <dbReference type="ARBA" id="ARBA00022553"/>
    </source>
</evidence>
<dbReference type="HAMAP" id="MF_01217">
    <property type="entry name" value="Acyl_carrier"/>
    <property type="match status" value="1"/>
</dbReference>
<dbReference type="Proteomes" id="UP001212741">
    <property type="component" value="Unassembled WGS sequence"/>
</dbReference>
<dbReference type="Proteomes" id="UP000469380">
    <property type="component" value="Unassembled WGS sequence"/>
</dbReference>
<keyword evidence="8 9" id="KW-0275">Fatty acid biosynthesis</keyword>
<dbReference type="UniPathway" id="UPA00094"/>
<keyword evidence="6" id="KW-0809">Transit peptide</keyword>
<dbReference type="GeneID" id="92849861"/>
<dbReference type="GO" id="GO:0031177">
    <property type="term" value="F:phosphopantetheine binding"/>
    <property type="evidence" value="ECO:0007669"/>
    <property type="project" value="InterPro"/>
</dbReference>
<evidence type="ECO:0000256" key="3">
    <source>
        <dbReference type="ARBA" id="ARBA00022516"/>
    </source>
</evidence>
<reference evidence="12" key="3">
    <citation type="submission" date="2023-01" db="EMBL/GenBank/DDBJ databases">
        <title>Human gut microbiome strain richness.</title>
        <authorList>
            <person name="Chen-Liaw A."/>
        </authorList>
    </citation>
    <scope>NUCLEOTIDE SEQUENCE</scope>
    <source>
        <strain evidence="12">D54st1_D6_D54t1_190329</strain>
    </source>
</reference>
<dbReference type="GO" id="GO:0000036">
    <property type="term" value="F:acyl carrier activity"/>
    <property type="evidence" value="ECO:0007669"/>
    <property type="project" value="UniProtKB-UniRule"/>
</dbReference>
<evidence type="ECO:0000256" key="5">
    <source>
        <dbReference type="ARBA" id="ARBA00022832"/>
    </source>
</evidence>
<dbReference type="InterPro" id="IPR020806">
    <property type="entry name" value="PKS_PP-bd"/>
</dbReference>
<dbReference type="InterPro" id="IPR009081">
    <property type="entry name" value="PP-bd_ACP"/>
</dbReference>
<dbReference type="SUPFAM" id="SSF47336">
    <property type="entry name" value="ACP-like"/>
    <property type="match status" value="1"/>
</dbReference>
<protein>
    <recommendedName>
        <fullName evidence="9">Acyl carrier protein</fullName>
        <shortName evidence="9">ACP</shortName>
    </recommendedName>
</protein>
<organism evidence="14 17">
    <name type="scientific">Collinsella aerofaciens</name>
    <dbReference type="NCBI Taxonomy" id="74426"/>
    <lineage>
        <taxon>Bacteria</taxon>
        <taxon>Bacillati</taxon>
        <taxon>Actinomycetota</taxon>
        <taxon>Coriobacteriia</taxon>
        <taxon>Coriobacteriales</taxon>
        <taxon>Coriobacteriaceae</taxon>
        <taxon>Collinsella</taxon>
    </lineage>
</organism>
<comment type="similarity">
    <text evidence="9">Belongs to the acyl carrier protein (ACP) family.</text>
</comment>
<comment type="function">
    <text evidence="1 9">Carrier of the growing fatty acid chain in fatty acid biosynthesis.</text>
</comment>
<evidence type="ECO:0000256" key="2">
    <source>
        <dbReference type="ARBA" id="ARBA00022450"/>
    </source>
</evidence>
<dbReference type="PANTHER" id="PTHR46153">
    <property type="entry name" value="ACYL CARRIER PROTEIN"/>
    <property type="match status" value="1"/>
</dbReference>
<dbReference type="Pfam" id="PF00550">
    <property type="entry name" value="PP-binding"/>
    <property type="match status" value="1"/>
</dbReference>
<keyword evidence="3 9" id="KW-0444">Lipid biosynthesis</keyword>
<dbReference type="KEGG" id="caer:CSV91_05280"/>
<dbReference type="EMBL" id="WWTB01000008">
    <property type="protein sequence ID" value="MZJ85788.1"/>
    <property type="molecule type" value="Genomic_DNA"/>
</dbReference>
<evidence type="ECO:0000256" key="8">
    <source>
        <dbReference type="ARBA" id="ARBA00023160"/>
    </source>
</evidence>
<gene>
    <name evidence="9" type="primary">acpP</name>
    <name evidence="11" type="ORF">CSV91_05280</name>
    <name evidence="13" type="ORF">GT464_07805</name>
    <name evidence="14" type="ORF">GT635_04865</name>
    <name evidence="12" type="ORF">PMW86_04110</name>
</gene>
<keyword evidence="7 9" id="KW-0443">Lipid metabolism</keyword>
<sequence>MADQKTFERVCDVIRETAGLDDVEMKPESTLEEIGLDSLGTVEILVAVEDEFGIQLDTEENPKTVGEFADTVEAALEK</sequence>
<dbReference type="PROSITE" id="PS50075">
    <property type="entry name" value="CARRIER"/>
    <property type="match status" value="1"/>
</dbReference>
<dbReference type="Proteomes" id="UP000225608">
    <property type="component" value="Chromosome"/>
</dbReference>
<dbReference type="STRING" id="74426.ERS852399_00048"/>
<reference evidence="16 17" key="2">
    <citation type="journal article" date="2019" name="Nat. Med.">
        <title>A library of human gut bacterial isolates paired with longitudinal multiomics data enables mechanistic microbiome research.</title>
        <authorList>
            <person name="Poyet M."/>
            <person name="Groussin M."/>
            <person name="Gibbons S.M."/>
            <person name="Avila-Pacheco J."/>
            <person name="Jiang X."/>
            <person name="Kearney S.M."/>
            <person name="Perrotta A.R."/>
            <person name="Berdy B."/>
            <person name="Zhao S."/>
            <person name="Lieberman T.D."/>
            <person name="Swanson P.K."/>
            <person name="Smith M."/>
            <person name="Roesemann S."/>
            <person name="Alexander J.E."/>
            <person name="Rich S.A."/>
            <person name="Livny J."/>
            <person name="Vlamakis H."/>
            <person name="Clish C."/>
            <person name="Bullock K."/>
            <person name="Deik A."/>
            <person name="Scott J."/>
            <person name="Pierce K.A."/>
            <person name="Xavier R.J."/>
            <person name="Alm E.J."/>
        </authorList>
    </citation>
    <scope>NUCLEOTIDE SEQUENCE [LARGE SCALE GENOMIC DNA]</scope>
    <source>
        <strain evidence="14 17">BIOML-A10</strain>
        <strain evidence="13 16">BIOML-A20</strain>
    </source>
</reference>
<dbReference type="PaxDb" id="74426-ERS852399_00048"/>
<accession>A0A173W6Z2</accession>
<dbReference type="EMBL" id="JAQLEC010000010">
    <property type="protein sequence ID" value="MDB1838778.1"/>
    <property type="molecule type" value="Genomic_DNA"/>
</dbReference>
<evidence type="ECO:0000313" key="12">
    <source>
        <dbReference type="EMBL" id="MDB1838778.1"/>
    </source>
</evidence>
<comment type="pathway">
    <text evidence="9">Lipid metabolism; fatty acid biosynthesis.</text>
</comment>
<feature type="domain" description="Carrier" evidence="10">
    <location>
        <begin position="4"/>
        <end position="78"/>
    </location>
</feature>
<proteinExistence type="inferred from homology"/>
<comment type="subcellular location">
    <subcellularLocation>
        <location evidence="9">Cytoplasm</location>
    </subcellularLocation>
</comment>
<keyword evidence="2 9" id="KW-0596">Phosphopantetheine</keyword>
<name>A0A173W6Z2_9ACTN</name>
<reference evidence="11 15" key="1">
    <citation type="submission" date="2017-10" db="EMBL/GenBank/DDBJ databases">
        <title>Complete genome sequence of Collinsella aerofaciens isolated from the gut of a healthy adult Indian.</title>
        <authorList>
            <person name="Bag S."/>
            <person name="Ghosh T.S."/>
            <person name="Das B."/>
        </authorList>
    </citation>
    <scope>NUCLEOTIDE SEQUENCE [LARGE SCALE GENOMIC DNA]</scope>
    <source>
        <strain evidence="11">Indica</strain>
        <strain evidence="15">indica</strain>
    </source>
</reference>
<dbReference type="InterPro" id="IPR006162">
    <property type="entry name" value="Ppantetheine_attach_site"/>
</dbReference>
<evidence type="ECO:0000256" key="7">
    <source>
        <dbReference type="ARBA" id="ARBA00023098"/>
    </source>
</evidence>
<dbReference type="GO" id="GO:0005737">
    <property type="term" value="C:cytoplasm"/>
    <property type="evidence" value="ECO:0007669"/>
    <property type="project" value="UniProtKB-SubCell"/>
</dbReference>
<feature type="modified residue" description="O-(pantetheine 4'-phosphoryl)serine" evidence="9">
    <location>
        <position position="38"/>
    </location>
</feature>
<evidence type="ECO:0000313" key="15">
    <source>
        <dbReference type="Proteomes" id="UP000225608"/>
    </source>
</evidence>
<dbReference type="Proteomes" id="UP000481598">
    <property type="component" value="Unassembled WGS sequence"/>
</dbReference>
<evidence type="ECO:0000256" key="6">
    <source>
        <dbReference type="ARBA" id="ARBA00022946"/>
    </source>
</evidence>
<dbReference type="AlphaFoldDB" id="A0A173W6Z2"/>
<evidence type="ECO:0000313" key="13">
    <source>
        <dbReference type="EMBL" id="MZJ39848.1"/>
    </source>
</evidence>
<comment type="PTM">
    <text evidence="9">4'-phosphopantetheine is transferred from CoA to a specific serine of apo-ACP by AcpS. This modification is essential for activity because fatty acids are bound in thioester linkage to the sulfhydryl of the prosthetic group.</text>
</comment>
<dbReference type="SMART" id="SM00823">
    <property type="entry name" value="PKS_PP"/>
    <property type="match status" value="1"/>
</dbReference>
<evidence type="ECO:0000259" key="10">
    <source>
        <dbReference type="PROSITE" id="PS50075"/>
    </source>
</evidence>
<dbReference type="EMBL" id="WWSR01000013">
    <property type="protein sequence ID" value="MZJ39848.1"/>
    <property type="molecule type" value="Genomic_DNA"/>
</dbReference>
<dbReference type="EMBL" id="CP024160">
    <property type="protein sequence ID" value="ATP54001.1"/>
    <property type="molecule type" value="Genomic_DNA"/>
</dbReference>
<evidence type="ECO:0000313" key="16">
    <source>
        <dbReference type="Proteomes" id="UP000469380"/>
    </source>
</evidence>
<evidence type="ECO:0000256" key="9">
    <source>
        <dbReference type="HAMAP-Rule" id="MF_01217"/>
    </source>
</evidence>
<dbReference type="InterPro" id="IPR003231">
    <property type="entry name" value="ACP"/>
</dbReference>
<evidence type="ECO:0000313" key="14">
    <source>
        <dbReference type="EMBL" id="MZJ85788.1"/>
    </source>
</evidence>
<keyword evidence="5 9" id="KW-0276">Fatty acid metabolism</keyword>
<dbReference type="PROSITE" id="PS00012">
    <property type="entry name" value="PHOSPHOPANTETHEINE"/>
    <property type="match status" value="1"/>
</dbReference>
<evidence type="ECO:0000313" key="11">
    <source>
        <dbReference type="EMBL" id="ATP54001.1"/>
    </source>
</evidence>
<evidence type="ECO:0000313" key="17">
    <source>
        <dbReference type="Proteomes" id="UP000481598"/>
    </source>
</evidence>
<dbReference type="Gene3D" id="1.10.1200.10">
    <property type="entry name" value="ACP-like"/>
    <property type="match status" value="1"/>
</dbReference>
<evidence type="ECO:0000256" key="1">
    <source>
        <dbReference type="ARBA" id="ARBA00003180"/>
    </source>
</evidence>
<keyword evidence="4 9" id="KW-0597">Phosphoprotein</keyword>
<dbReference type="PANTHER" id="PTHR46153:SF11">
    <property type="entry name" value="ACYL CARRIER PROTEIN 4, CHLOROPLASTIC"/>
    <property type="match status" value="1"/>
</dbReference>
<dbReference type="InterPro" id="IPR036736">
    <property type="entry name" value="ACP-like_sf"/>
</dbReference>
<dbReference type="RefSeq" id="WP_006235019.1">
    <property type="nucleotide sequence ID" value="NZ_CABIYU010000003.1"/>
</dbReference>
<dbReference type="InterPro" id="IPR044813">
    <property type="entry name" value="ACP_chloroplastic"/>
</dbReference>